<evidence type="ECO:0000256" key="1">
    <source>
        <dbReference type="ARBA" id="ARBA00001954"/>
    </source>
</evidence>
<keyword evidence="11" id="KW-0408">Iron</keyword>
<dbReference type="Pfam" id="PF14226">
    <property type="entry name" value="DIOX_N"/>
    <property type="match status" value="1"/>
</dbReference>
<comment type="catalytic activity">
    <reaction evidence="9">
        <text>2-oxoglutarate + O2 + 2 H(+) = ethene + 3 CO2 + H2O</text>
        <dbReference type="Rhea" id="RHEA:31523"/>
        <dbReference type="ChEBI" id="CHEBI:15377"/>
        <dbReference type="ChEBI" id="CHEBI:15378"/>
        <dbReference type="ChEBI" id="CHEBI:15379"/>
        <dbReference type="ChEBI" id="CHEBI:16526"/>
        <dbReference type="ChEBI" id="CHEBI:16810"/>
        <dbReference type="ChEBI" id="CHEBI:18153"/>
        <dbReference type="EC" id="1.13.12.19"/>
    </reaction>
</comment>
<accession>A0A1H7RR82</accession>
<comment type="cofactor">
    <cofactor evidence="1">
        <name>Fe(2+)</name>
        <dbReference type="ChEBI" id="CHEBI:29033"/>
    </cofactor>
</comment>
<evidence type="ECO:0000256" key="4">
    <source>
        <dbReference type="ARBA" id="ARBA00012531"/>
    </source>
</evidence>
<comment type="similarity">
    <text evidence="11">Belongs to the iron/ascorbate-dependent oxidoreductase family.</text>
</comment>
<reference evidence="14" key="1">
    <citation type="submission" date="2016-10" db="EMBL/GenBank/DDBJ databases">
        <authorList>
            <person name="Varghese N."/>
            <person name="Submissions S."/>
        </authorList>
    </citation>
    <scope>NUCLEOTIDE SEQUENCE [LARGE SCALE GENOMIC DNA]</scope>
    <source>
        <strain evidence="14">LMG 26416</strain>
    </source>
</reference>
<dbReference type="InterPro" id="IPR005123">
    <property type="entry name" value="Oxoglu/Fe-dep_dioxygenase_dom"/>
</dbReference>
<protein>
    <recommendedName>
        <fullName evidence="5">2-oxoglutarate-dependent ethylene/succinate-forming enzyme</fullName>
        <ecNumber evidence="4">1.13.12.19</ecNumber>
        <ecNumber evidence="3">1.14.20.7</ecNumber>
    </recommendedName>
    <alternativeName>
        <fullName evidence="7">2-oxoglutarate dioxygenase (ethylene-forming)</fullName>
    </alternativeName>
    <alternativeName>
        <fullName evidence="8">2-oxoglutarate/L-arginine monooxygenase/decarboxylase (succinate-forming)</fullName>
    </alternativeName>
</protein>
<dbReference type="Pfam" id="PF03171">
    <property type="entry name" value="2OG-FeII_Oxy"/>
    <property type="match status" value="1"/>
</dbReference>
<name>A0A1H7RR82_9BURK</name>
<evidence type="ECO:0000256" key="7">
    <source>
        <dbReference type="ARBA" id="ARBA00031011"/>
    </source>
</evidence>
<dbReference type="RefSeq" id="WP_090551653.1">
    <property type="nucleotide sequence ID" value="NZ_FNSR01000003.1"/>
</dbReference>
<dbReference type="GO" id="GO:0009693">
    <property type="term" value="P:ethylene biosynthetic process"/>
    <property type="evidence" value="ECO:0007669"/>
    <property type="project" value="UniProtKB-KW"/>
</dbReference>
<dbReference type="InterPro" id="IPR044861">
    <property type="entry name" value="IPNS-like_FE2OG_OXY"/>
</dbReference>
<feature type="domain" description="Fe2OG dioxygenase" evidence="12">
    <location>
        <begin position="183"/>
        <end position="286"/>
    </location>
</feature>
<comment type="pathway">
    <text evidence="2">Alkene biosynthesis; ethylene biosynthesis via 2-oxoglutarate.</text>
</comment>
<dbReference type="PROSITE" id="PS51471">
    <property type="entry name" value="FE2OG_OXY"/>
    <property type="match status" value="1"/>
</dbReference>
<dbReference type="InterPro" id="IPR050231">
    <property type="entry name" value="Iron_ascorbate_oxido_reductase"/>
</dbReference>
<evidence type="ECO:0000256" key="5">
    <source>
        <dbReference type="ARBA" id="ARBA00019045"/>
    </source>
</evidence>
<sequence length="325" mass="35804">MSEVLSAREVPRTSLPVIDVAGLASGDPRVRAAVGAALHAACIDKGFFYISNHGVPRELIDDARNEAELFFGQDEADKRLVDKALSFCNRGYEPLRGQVLEAGTPPDLKEGFYIGNELPLDHPRVVARAFNCGPNQWPPQRAAFRPAMERYFDALYALSVRLTRGLALSLALPEDHFDAFCDDAMATLRLLHYPPQPPHALPDQKGCGAHTDFGCLTLLWQDANGGLQVQDGDGSWIHVPPLPDTFVVNLGDLIARWTNGRYRSTLHRVVNASGRERYSIPFFFTGRPDYVVACLPGCAADGEAPLHPPITVVEHLEACYRRTYG</sequence>
<dbReference type="GO" id="GO:0046872">
    <property type="term" value="F:metal ion binding"/>
    <property type="evidence" value="ECO:0007669"/>
    <property type="project" value="UniProtKB-KW"/>
</dbReference>
<evidence type="ECO:0000256" key="8">
    <source>
        <dbReference type="ARBA" id="ARBA00031282"/>
    </source>
</evidence>
<keyword evidence="11" id="KW-0479">Metal-binding</keyword>
<keyword evidence="14" id="KW-1185">Reference proteome</keyword>
<dbReference type="AlphaFoldDB" id="A0A1H7RR82"/>
<gene>
    <name evidence="13" type="ORF">SAMN05192542_110144</name>
</gene>
<dbReference type="PANTHER" id="PTHR47990">
    <property type="entry name" value="2-OXOGLUTARATE (2OG) AND FE(II)-DEPENDENT OXYGENASE SUPERFAMILY PROTEIN-RELATED"/>
    <property type="match status" value="1"/>
</dbReference>
<comment type="catalytic activity">
    <reaction evidence="10">
        <text>L-arginine + 2-oxoglutarate + O2 = guanidine + L-glutamate 5-semialdehyde + succinate + CO2</text>
        <dbReference type="Rhea" id="RHEA:31535"/>
        <dbReference type="ChEBI" id="CHEBI:15379"/>
        <dbReference type="ChEBI" id="CHEBI:16526"/>
        <dbReference type="ChEBI" id="CHEBI:16810"/>
        <dbReference type="ChEBI" id="CHEBI:30031"/>
        <dbReference type="ChEBI" id="CHEBI:30087"/>
        <dbReference type="ChEBI" id="CHEBI:32682"/>
        <dbReference type="ChEBI" id="CHEBI:58066"/>
        <dbReference type="EC" id="1.14.20.7"/>
    </reaction>
</comment>
<dbReference type="Gene3D" id="2.60.120.330">
    <property type="entry name" value="B-lactam Antibiotic, Isopenicillin N Synthase, Chain"/>
    <property type="match status" value="1"/>
</dbReference>
<dbReference type="OrthoDB" id="21825at2"/>
<evidence type="ECO:0000256" key="9">
    <source>
        <dbReference type="ARBA" id="ARBA00047725"/>
    </source>
</evidence>
<evidence type="ECO:0000256" key="6">
    <source>
        <dbReference type="ARBA" id="ARBA00022666"/>
    </source>
</evidence>
<dbReference type="InterPro" id="IPR026992">
    <property type="entry name" value="DIOX_N"/>
</dbReference>
<proteinExistence type="inferred from homology"/>
<keyword evidence="11" id="KW-0560">Oxidoreductase</keyword>
<evidence type="ECO:0000313" key="14">
    <source>
        <dbReference type="Proteomes" id="UP000199120"/>
    </source>
</evidence>
<dbReference type="EC" id="1.14.20.7" evidence="3"/>
<dbReference type="Proteomes" id="UP000199120">
    <property type="component" value="Unassembled WGS sequence"/>
</dbReference>
<dbReference type="GO" id="GO:0102276">
    <property type="term" value="F:2-oxoglutarate oxygenase/decarboxylase (ethylene-forming) activity"/>
    <property type="evidence" value="ECO:0007669"/>
    <property type="project" value="UniProtKB-EC"/>
</dbReference>
<dbReference type="PRINTS" id="PR00682">
    <property type="entry name" value="IPNSYNTHASE"/>
</dbReference>
<keyword evidence="6" id="KW-0266">Ethylene biosynthesis</keyword>
<organism evidence="13 14">
    <name type="scientific">Paraburkholderia caballeronis</name>
    <dbReference type="NCBI Taxonomy" id="416943"/>
    <lineage>
        <taxon>Bacteria</taxon>
        <taxon>Pseudomonadati</taxon>
        <taxon>Pseudomonadota</taxon>
        <taxon>Betaproteobacteria</taxon>
        <taxon>Burkholderiales</taxon>
        <taxon>Burkholderiaceae</taxon>
        <taxon>Paraburkholderia</taxon>
    </lineage>
</organism>
<evidence type="ECO:0000256" key="10">
    <source>
        <dbReference type="ARBA" id="ARBA00049359"/>
    </source>
</evidence>
<dbReference type="EMBL" id="FOAJ01000010">
    <property type="protein sequence ID" value="SEL62528.1"/>
    <property type="molecule type" value="Genomic_DNA"/>
</dbReference>
<evidence type="ECO:0000313" key="13">
    <source>
        <dbReference type="EMBL" id="SEL62528.1"/>
    </source>
</evidence>
<dbReference type="SUPFAM" id="SSF51197">
    <property type="entry name" value="Clavaminate synthase-like"/>
    <property type="match status" value="1"/>
</dbReference>
<evidence type="ECO:0000256" key="2">
    <source>
        <dbReference type="ARBA" id="ARBA00004767"/>
    </source>
</evidence>
<evidence type="ECO:0000256" key="11">
    <source>
        <dbReference type="RuleBase" id="RU003682"/>
    </source>
</evidence>
<dbReference type="EC" id="1.13.12.19" evidence="4"/>
<dbReference type="STRING" id="416943.SAMN05445871_5518"/>
<dbReference type="InterPro" id="IPR027443">
    <property type="entry name" value="IPNS-like_sf"/>
</dbReference>
<evidence type="ECO:0000256" key="3">
    <source>
        <dbReference type="ARBA" id="ARBA00012293"/>
    </source>
</evidence>
<evidence type="ECO:0000259" key="12">
    <source>
        <dbReference type="PROSITE" id="PS51471"/>
    </source>
</evidence>